<dbReference type="KEGG" id="mesg:MLAUSG7_0597"/>
<feature type="compositionally biased region" description="Basic and acidic residues" evidence="1">
    <location>
        <begin position="169"/>
        <end position="182"/>
    </location>
</feature>
<feature type="region of interest" description="Disordered" evidence="1">
    <location>
        <begin position="169"/>
        <end position="193"/>
    </location>
</feature>
<keyword evidence="2" id="KW-0378">Hydrolase</keyword>
<feature type="compositionally biased region" description="Polar residues" evidence="1">
    <location>
        <begin position="1"/>
        <end position="15"/>
    </location>
</feature>
<accession>A0A8D6PQJ1</accession>
<feature type="compositionally biased region" description="Basic and acidic residues" evidence="1">
    <location>
        <begin position="16"/>
        <end position="27"/>
    </location>
</feature>
<organism evidence="2 3">
    <name type="scientific">Methanocaldococcus lauensis</name>
    <dbReference type="NCBI Taxonomy" id="2546128"/>
    <lineage>
        <taxon>Archaea</taxon>
        <taxon>Methanobacteriati</taxon>
        <taxon>Methanobacteriota</taxon>
        <taxon>Methanomada group</taxon>
        <taxon>Methanococci</taxon>
        <taxon>Methanococcales</taxon>
        <taxon>Methanocaldococcaceae</taxon>
        <taxon>Methanocaldococcus</taxon>
    </lineage>
</organism>
<dbReference type="Proteomes" id="UP000679213">
    <property type="component" value="Chromosome I"/>
</dbReference>
<evidence type="ECO:0000313" key="2">
    <source>
        <dbReference type="EMBL" id="CAB3288205.1"/>
    </source>
</evidence>
<keyword evidence="2" id="KW-0540">Nuclease</keyword>
<dbReference type="RefSeq" id="WP_214400475.1">
    <property type="nucleotide sequence ID" value="NZ_LR792632.1"/>
</dbReference>
<dbReference type="GO" id="GO:0004527">
    <property type="term" value="F:exonuclease activity"/>
    <property type="evidence" value="ECO:0007669"/>
    <property type="project" value="UniProtKB-KW"/>
</dbReference>
<dbReference type="AlphaFoldDB" id="A0A8D6PQJ1"/>
<dbReference type="GeneID" id="65883412"/>
<evidence type="ECO:0000313" key="3">
    <source>
        <dbReference type="Proteomes" id="UP000679213"/>
    </source>
</evidence>
<feature type="region of interest" description="Disordered" evidence="1">
    <location>
        <begin position="1"/>
        <end position="39"/>
    </location>
</feature>
<protein>
    <submittedName>
        <fullName evidence="2">Exonuclease SbcC</fullName>
    </submittedName>
</protein>
<evidence type="ECO:0000256" key="1">
    <source>
        <dbReference type="SAM" id="MobiDB-lite"/>
    </source>
</evidence>
<sequence>MIEIVENSSPNANDFTKNEDNTENKEEINEENQSNVEDIEKSIIEEDLKNFEILNENEKKDESSETSEKEITEETTKIMDLLESLILVMLFIMAMRHKGIENKQKVVMDFVNERKELIKKICINMEKSIARNVELYKKLQKFNDISFVIQLVILTLEFEGILNDMEKKGKSEKKETKIEKKSQKNNNEVNKTNKIEVNESKITTNGAYSEVW</sequence>
<dbReference type="EMBL" id="LR792632">
    <property type="protein sequence ID" value="CAB3288205.1"/>
    <property type="molecule type" value="Genomic_DNA"/>
</dbReference>
<reference evidence="2 3" key="1">
    <citation type="submission" date="2020-04" db="EMBL/GenBank/DDBJ databases">
        <authorList>
            <consortium name="Genoscope - CEA"/>
            <person name="William W."/>
        </authorList>
    </citation>
    <scope>NUCLEOTIDE SEQUENCE [LARGE SCALE GENOMIC DNA]</scope>
    <source>
        <strain evidence="2 3">SG7</strain>
    </source>
</reference>
<name>A0A8D6PQJ1_9EURY</name>
<keyword evidence="3" id="KW-1185">Reference proteome</keyword>
<gene>
    <name evidence="2" type="ORF">MLAUSG7_0597</name>
</gene>
<proteinExistence type="predicted"/>
<keyword evidence="2" id="KW-0269">Exonuclease</keyword>